<proteinExistence type="predicted"/>
<protein>
    <submittedName>
        <fullName evidence="1">Uncharacterized protein</fullName>
    </submittedName>
</protein>
<organism evidence="1 2">
    <name type="scientific">Heterodera schachtii</name>
    <name type="common">Sugarbeet cyst nematode worm</name>
    <name type="synonym">Tylenchus schachtii</name>
    <dbReference type="NCBI Taxonomy" id="97005"/>
    <lineage>
        <taxon>Eukaryota</taxon>
        <taxon>Metazoa</taxon>
        <taxon>Ecdysozoa</taxon>
        <taxon>Nematoda</taxon>
        <taxon>Chromadorea</taxon>
        <taxon>Rhabditida</taxon>
        <taxon>Tylenchina</taxon>
        <taxon>Tylenchomorpha</taxon>
        <taxon>Tylenchoidea</taxon>
        <taxon>Heteroderidae</taxon>
        <taxon>Heteroderinae</taxon>
        <taxon>Heterodera</taxon>
    </lineage>
</organism>
<sequence>MVTLYDHERSDEAVEEALVQREAKVNFEFLLSLSGYSPTFDELIKMANFFAKIEDDGHILDANIEDDGHILDIPSDLKTLDIVMKFLKKPYDYTVRPKVAVQNLPCIMAFFIDEFLKKAMADYHYLMFFDIEHNGMVNEHTGTVIVNFADKKERMCGDKSMKNEMNKFFGENIVNFANAIKIDFAAPDENFDLLRSLSEYSPTVYEVVKMAKILGKIENDGQISVLRSDPQIFHFILKKNSTAEENAANQTKIAIKYSFCFLAQFVEELLKKAMKVNELEELLASELIVEAIQSFVEKKEQKCANKK</sequence>
<comment type="caution">
    <text evidence="1">The sequence shown here is derived from an EMBL/GenBank/DDBJ whole genome shotgun (WGS) entry which is preliminary data.</text>
</comment>
<keyword evidence="2" id="KW-1185">Reference proteome</keyword>
<reference evidence="1 2" key="1">
    <citation type="submission" date="2024-10" db="EMBL/GenBank/DDBJ databases">
        <authorList>
            <person name="Kim D."/>
        </authorList>
    </citation>
    <scope>NUCLEOTIDE SEQUENCE [LARGE SCALE GENOMIC DNA]</scope>
    <source>
        <strain evidence="1">Taebaek</strain>
    </source>
</reference>
<accession>A0ABD2IHL6</accession>
<dbReference type="EMBL" id="JBICCN010000300">
    <property type="protein sequence ID" value="KAL3079639.1"/>
    <property type="molecule type" value="Genomic_DNA"/>
</dbReference>
<name>A0ABD2IHL6_HETSC</name>
<dbReference type="AlphaFoldDB" id="A0ABD2IHL6"/>
<dbReference type="Proteomes" id="UP001620645">
    <property type="component" value="Unassembled WGS sequence"/>
</dbReference>
<evidence type="ECO:0000313" key="1">
    <source>
        <dbReference type="EMBL" id="KAL3079639.1"/>
    </source>
</evidence>
<gene>
    <name evidence="1" type="ORF">niasHS_013921</name>
</gene>
<evidence type="ECO:0000313" key="2">
    <source>
        <dbReference type="Proteomes" id="UP001620645"/>
    </source>
</evidence>